<evidence type="ECO:0000313" key="3">
    <source>
        <dbReference type="Proteomes" id="UP000472262"/>
    </source>
</evidence>
<evidence type="ECO:0000313" key="2">
    <source>
        <dbReference type="Ensembl" id="ENSSGRP00000005955.1"/>
    </source>
</evidence>
<evidence type="ECO:0000256" key="1">
    <source>
        <dbReference type="SAM" id="Phobius"/>
    </source>
</evidence>
<keyword evidence="1" id="KW-0812">Transmembrane</keyword>
<accession>A0A672K5U5</accession>
<name>A0A672K5U5_SINGR</name>
<dbReference type="OMA" id="CGISKTN"/>
<protein>
    <submittedName>
        <fullName evidence="2">Receptor accessory protein 5</fullName>
    </submittedName>
</protein>
<reference evidence="2" key="1">
    <citation type="submission" date="2025-08" db="UniProtKB">
        <authorList>
            <consortium name="Ensembl"/>
        </authorList>
    </citation>
    <scope>IDENTIFICATION</scope>
</reference>
<dbReference type="InParanoid" id="A0A672K5U5"/>
<dbReference type="Proteomes" id="UP000472262">
    <property type="component" value="Unassembled WGS sequence"/>
</dbReference>
<feature type="transmembrane region" description="Helical" evidence="1">
    <location>
        <begin position="36"/>
        <end position="69"/>
    </location>
</feature>
<dbReference type="Ensembl" id="ENSSGRT00000006457.1">
    <property type="protein sequence ID" value="ENSSGRP00000005955.1"/>
    <property type="gene ID" value="ENSSGRG00000003940.1"/>
</dbReference>
<reference evidence="2" key="2">
    <citation type="submission" date="2025-09" db="UniProtKB">
        <authorList>
            <consortium name="Ensembl"/>
        </authorList>
    </citation>
    <scope>IDENTIFICATION</scope>
</reference>
<keyword evidence="1" id="KW-0472">Membrane</keyword>
<dbReference type="AlphaFoldDB" id="A0A672K5U5"/>
<organism evidence="2 3">
    <name type="scientific">Sinocyclocheilus grahami</name>
    <name type="common">Dianchi golden-line fish</name>
    <name type="synonym">Barbus grahami</name>
    <dbReference type="NCBI Taxonomy" id="75366"/>
    <lineage>
        <taxon>Eukaryota</taxon>
        <taxon>Metazoa</taxon>
        <taxon>Chordata</taxon>
        <taxon>Craniata</taxon>
        <taxon>Vertebrata</taxon>
        <taxon>Euteleostomi</taxon>
        <taxon>Actinopterygii</taxon>
        <taxon>Neopterygii</taxon>
        <taxon>Teleostei</taxon>
        <taxon>Ostariophysi</taxon>
        <taxon>Cypriniformes</taxon>
        <taxon>Cyprinidae</taxon>
        <taxon>Cyprininae</taxon>
        <taxon>Sinocyclocheilus</taxon>
    </lineage>
</organism>
<proteinExistence type="predicted"/>
<keyword evidence="1" id="KW-1133">Transmembrane helix</keyword>
<keyword evidence="3" id="KW-1185">Reference proteome</keyword>
<sequence length="71" mass="7879">MARGLKERFEKFLHEKNLVTDVLAKIEARTGVRRSYIACAVALLVAVYLVIGYGASLLCNLIGFVYPAYIS</sequence>